<name>A0AA39XT24_9PEZI</name>
<dbReference type="EMBL" id="JAULSV010000007">
    <property type="protein sequence ID" value="KAK0639706.1"/>
    <property type="molecule type" value="Genomic_DNA"/>
</dbReference>
<feature type="region of interest" description="Disordered" evidence="1">
    <location>
        <begin position="198"/>
        <end position="226"/>
    </location>
</feature>
<gene>
    <name evidence="3" type="ORF">B0T16DRAFT_463350</name>
</gene>
<dbReference type="AlphaFoldDB" id="A0AA39XT24"/>
<feature type="compositionally biased region" description="Basic and acidic residues" evidence="1">
    <location>
        <begin position="200"/>
        <end position="216"/>
    </location>
</feature>
<protein>
    <submittedName>
        <fullName evidence="3">Uncharacterized protein</fullName>
    </submittedName>
</protein>
<reference evidence="3" key="1">
    <citation type="submission" date="2023-06" db="EMBL/GenBank/DDBJ databases">
        <title>Genome-scale phylogeny and comparative genomics of the fungal order Sordariales.</title>
        <authorList>
            <consortium name="Lawrence Berkeley National Laboratory"/>
            <person name="Hensen N."/>
            <person name="Bonometti L."/>
            <person name="Westerberg I."/>
            <person name="Brannstrom I.O."/>
            <person name="Guillou S."/>
            <person name="Cros-Aarteil S."/>
            <person name="Calhoun S."/>
            <person name="Haridas S."/>
            <person name="Kuo A."/>
            <person name="Mondo S."/>
            <person name="Pangilinan J."/>
            <person name="Riley R."/>
            <person name="Labutti K."/>
            <person name="Andreopoulos B."/>
            <person name="Lipzen A."/>
            <person name="Chen C."/>
            <person name="Yanf M."/>
            <person name="Daum C."/>
            <person name="Ng V."/>
            <person name="Clum A."/>
            <person name="Steindorff A."/>
            <person name="Ohm R."/>
            <person name="Martin F."/>
            <person name="Silar P."/>
            <person name="Natvig D."/>
            <person name="Lalanne C."/>
            <person name="Gautier V."/>
            <person name="Ament-Velasquez S.L."/>
            <person name="Kruys A."/>
            <person name="Hutchinson M.I."/>
            <person name="Powell A.J."/>
            <person name="Barry K."/>
            <person name="Miller A.N."/>
            <person name="Grigoriev I.V."/>
            <person name="Debuchy R."/>
            <person name="Gladieux P."/>
            <person name="Thoren M.H."/>
            <person name="Johannesson H."/>
        </authorList>
    </citation>
    <scope>NUCLEOTIDE SEQUENCE</scope>
    <source>
        <strain evidence="3">SMH2532-1</strain>
    </source>
</reference>
<evidence type="ECO:0000313" key="4">
    <source>
        <dbReference type="Proteomes" id="UP001174936"/>
    </source>
</evidence>
<keyword evidence="2" id="KW-0732">Signal</keyword>
<dbReference type="Proteomes" id="UP001174936">
    <property type="component" value="Unassembled WGS sequence"/>
</dbReference>
<sequence length="576" mass="63345">MAGLIGTAVLVSLVRGTIAAYSIGTPSLNCSSTNSTSWEIRGFHVEKASRYFYGMGTVGRAKFWITNTANGYRDLCEQGSTDTGLLYPHPGNFGLKSDGKVWYTCGEFCQLAEHNPPLETSFHFDVVSKSLSVSQRWSCAMNNGNPSNVITLQGSGSALISNLTCKRIANGQPDQVTCEPFDIRIPASTVQVVTIPAHTVPKETKPPPDNSSDDRVNPGVYRKPNTVPPSILPETAGCAERSRAATWIVDYIDRKDVTGIWFQVTNTALNYTADCEIGNNRALRSGYSGQPLWQNCTDSGYFSKYHAYYPYFGVYTEILYYGGNWVYEGGGDILGINQTWYCRDDKSDQAIAFSAVSANVTIRHNCRLLRTCRLNENPEYSPSSTISERCSHPALTLTPTTPTFSAALPVAQAQDMFGGHGWNCSVPSLRPGGVVLSISDFVFTRTWTEGEASSPNQFRDVMDMVYTNPAAALGGVRKCSGRRRCDGYRDVVDLKFDYAATTMTLHAEWGCDGDLMRPDCVNYFEAWETVVLPLNCSKFVDDYANGTSCRVNGTIAVPVTNITMTLNSTRKDWDIL</sequence>
<comment type="caution">
    <text evidence="3">The sequence shown here is derived from an EMBL/GenBank/DDBJ whole genome shotgun (WGS) entry which is preliminary data.</text>
</comment>
<keyword evidence="4" id="KW-1185">Reference proteome</keyword>
<organism evidence="3 4">
    <name type="scientific">Cercophora newfieldiana</name>
    <dbReference type="NCBI Taxonomy" id="92897"/>
    <lineage>
        <taxon>Eukaryota</taxon>
        <taxon>Fungi</taxon>
        <taxon>Dikarya</taxon>
        <taxon>Ascomycota</taxon>
        <taxon>Pezizomycotina</taxon>
        <taxon>Sordariomycetes</taxon>
        <taxon>Sordariomycetidae</taxon>
        <taxon>Sordariales</taxon>
        <taxon>Lasiosphaeriaceae</taxon>
        <taxon>Cercophora</taxon>
    </lineage>
</organism>
<evidence type="ECO:0000256" key="2">
    <source>
        <dbReference type="SAM" id="SignalP"/>
    </source>
</evidence>
<accession>A0AA39XT24</accession>
<evidence type="ECO:0000256" key="1">
    <source>
        <dbReference type="SAM" id="MobiDB-lite"/>
    </source>
</evidence>
<feature type="signal peptide" evidence="2">
    <location>
        <begin position="1"/>
        <end position="19"/>
    </location>
</feature>
<feature type="chain" id="PRO_5041375735" evidence="2">
    <location>
        <begin position="20"/>
        <end position="576"/>
    </location>
</feature>
<evidence type="ECO:0000313" key="3">
    <source>
        <dbReference type="EMBL" id="KAK0639706.1"/>
    </source>
</evidence>
<proteinExistence type="predicted"/>